<dbReference type="Gene3D" id="1.20.140.30">
    <property type="entry name" value="MOB kinase activator"/>
    <property type="match status" value="1"/>
</dbReference>
<dbReference type="AlphaFoldDB" id="A0AAN8GEW1"/>
<gene>
    <name evidence="3" type="ORF">GCK32_010057</name>
</gene>
<evidence type="ECO:0000256" key="1">
    <source>
        <dbReference type="PIRSR" id="PIRSR605301-1"/>
    </source>
</evidence>
<dbReference type="Gene3D" id="3.60.21.10">
    <property type="match status" value="1"/>
</dbReference>
<evidence type="ECO:0000259" key="2">
    <source>
        <dbReference type="SMART" id="SM00156"/>
    </source>
</evidence>
<dbReference type="InterPro" id="IPR006186">
    <property type="entry name" value="Ser/Thr-sp_prot-phosphatase"/>
</dbReference>
<dbReference type="InterPro" id="IPR036703">
    <property type="entry name" value="MOB_kinase_act_sf"/>
</dbReference>
<organism evidence="3 4">
    <name type="scientific">Trichostrongylus colubriformis</name>
    <name type="common">Black scour worm</name>
    <dbReference type="NCBI Taxonomy" id="6319"/>
    <lineage>
        <taxon>Eukaryota</taxon>
        <taxon>Metazoa</taxon>
        <taxon>Ecdysozoa</taxon>
        <taxon>Nematoda</taxon>
        <taxon>Chromadorea</taxon>
        <taxon>Rhabditida</taxon>
        <taxon>Rhabditina</taxon>
        <taxon>Rhabditomorpha</taxon>
        <taxon>Strongyloidea</taxon>
        <taxon>Trichostrongylidae</taxon>
        <taxon>Trichostrongylus</taxon>
    </lineage>
</organism>
<keyword evidence="1" id="KW-0479">Metal-binding</keyword>
<dbReference type="PANTHER" id="PTHR22599">
    <property type="entry name" value="MPS ONE BINDER KINASE ACTIVATOR-LIKE MOB"/>
    <property type="match status" value="1"/>
</dbReference>
<keyword evidence="4" id="KW-1185">Reference proteome</keyword>
<dbReference type="SUPFAM" id="SSF101152">
    <property type="entry name" value="Mob1/phocein"/>
    <property type="match status" value="1"/>
</dbReference>
<reference evidence="3 4" key="1">
    <citation type="submission" date="2019-10" db="EMBL/GenBank/DDBJ databases">
        <title>Assembly and Annotation for the nematode Trichostrongylus colubriformis.</title>
        <authorList>
            <person name="Martin J."/>
        </authorList>
    </citation>
    <scope>NUCLEOTIDE SEQUENCE [LARGE SCALE GENOMIC DNA]</scope>
    <source>
        <strain evidence="3">G859</strain>
        <tissue evidence="3">Whole worm</tissue>
    </source>
</reference>
<dbReference type="InterPro" id="IPR029052">
    <property type="entry name" value="Metallo-depent_PP-like"/>
</dbReference>
<evidence type="ECO:0000313" key="4">
    <source>
        <dbReference type="Proteomes" id="UP001331761"/>
    </source>
</evidence>
<dbReference type="Proteomes" id="UP001331761">
    <property type="component" value="Unassembled WGS sequence"/>
</dbReference>
<dbReference type="Pfam" id="PF03637">
    <property type="entry name" value="Mob1_phocein"/>
    <property type="match status" value="1"/>
</dbReference>
<dbReference type="EMBL" id="WIXE01001450">
    <property type="protein sequence ID" value="KAK5985688.1"/>
    <property type="molecule type" value="Genomic_DNA"/>
</dbReference>
<comment type="caution">
    <text evidence="3">The sequence shown here is derived from an EMBL/GenBank/DDBJ whole genome shotgun (WGS) entry which is preliminary data.</text>
</comment>
<name>A0AAN8GEW1_TRICO</name>
<feature type="binding site" evidence="1">
    <location>
        <position position="174"/>
    </location>
    <ligand>
        <name>Zn(2+)</name>
        <dbReference type="ChEBI" id="CHEBI:29105"/>
    </ligand>
</feature>
<dbReference type="PRINTS" id="PR00114">
    <property type="entry name" value="STPHPHTASE"/>
</dbReference>
<dbReference type="InterPro" id="IPR005301">
    <property type="entry name" value="MOB_kinase_act_fam"/>
</dbReference>
<dbReference type="GO" id="GO:0016787">
    <property type="term" value="F:hydrolase activity"/>
    <property type="evidence" value="ECO:0007669"/>
    <property type="project" value="InterPro"/>
</dbReference>
<evidence type="ECO:0000313" key="3">
    <source>
        <dbReference type="EMBL" id="KAK5985688.1"/>
    </source>
</evidence>
<protein>
    <recommendedName>
        <fullName evidence="2">Serine/threonine specific protein phosphatases domain-containing protein</fullName>
    </recommendedName>
</protein>
<feature type="binding site" evidence="1">
    <location>
        <position position="248"/>
    </location>
    <ligand>
        <name>Zn(2+)</name>
        <dbReference type="ChEBI" id="CHEBI:29105"/>
    </ligand>
</feature>
<sequence>MCDLLWSDPDDRGGWGISPRGAGYTFGQDISETFNHSNGLTLISRAHQLVMEGYNWCHDRNVVTVFSAPNYCYRCGNQAAMAWRTARHTKNAGLFPVVFSSVISLRGDRAQHVGDGHTMMQTAPTLGSGNLHDVVRLPAGEDINEWLAVNIMDLFNQVRMLYGTITDQCTNENCAQMTAGPSFEYFWTENDRIIPASAPVYIDYVMTWIQDQLDDENVFPSQVGRSFPRNYMEVCEGIMRRLFRVYAHVYAAHSARFSELNAIPHLNTSFKQFILFARQFQLIPARELEPLRTKIDELIGAF</sequence>
<dbReference type="SUPFAM" id="SSF56300">
    <property type="entry name" value="Metallo-dependent phosphatases"/>
    <property type="match status" value="1"/>
</dbReference>
<dbReference type="SMART" id="SM01388">
    <property type="entry name" value="Mob1_phocein"/>
    <property type="match status" value="1"/>
</dbReference>
<keyword evidence="1" id="KW-0862">Zinc</keyword>
<feature type="binding site" evidence="1">
    <location>
        <position position="169"/>
    </location>
    <ligand>
        <name>Zn(2+)</name>
        <dbReference type="ChEBI" id="CHEBI:29105"/>
    </ligand>
</feature>
<proteinExistence type="predicted"/>
<feature type="binding site" evidence="1">
    <location>
        <position position="253"/>
    </location>
    <ligand>
        <name>Zn(2+)</name>
        <dbReference type="ChEBI" id="CHEBI:29105"/>
    </ligand>
</feature>
<dbReference type="SMART" id="SM00156">
    <property type="entry name" value="PP2Ac"/>
    <property type="match status" value="1"/>
</dbReference>
<accession>A0AAN8GEW1</accession>
<feature type="domain" description="Serine/threonine specific protein phosphatases" evidence="2">
    <location>
        <begin position="1"/>
        <end position="103"/>
    </location>
</feature>